<organism evidence="1 2">
    <name type="scientific">Halanaerobium polyolivorans</name>
    <dbReference type="NCBI Taxonomy" id="2886943"/>
    <lineage>
        <taxon>Bacteria</taxon>
        <taxon>Bacillati</taxon>
        <taxon>Bacillota</taxon>
        <taxon>Clostridia</taxon>
        <taxon>Halanaerobiales</taxon>
        <taxon>Halanaerobiaceae</taxon>
        <taxon>Halanaerobium</taxon>
    </lineage>
</organism>
<keyword evidence="2" id="KW-1185">Reference proteome</keyword>
<dbReference type="EMBL" id="JAJFAT010000002">
    <property type="protein sequence ID" value="MCC3144193.1"/>
    <property type="molecule type" value="Genomic_DNA"/>
</dbReference>
<comment type="caution">
    <text evidence="1">The sequence shown here is derived from an EMBL/GenBank/DDBJ whole genome shotgun (WGS) entry which is preliminary data.</text>
</comment>
<evidence type="ECO:0000313" key="1">
    <source>
        <dbReference type="EMBL" id="MCC3144193.1"/>
    </source>
</evidence>
<dbReference type="RefSeq" id="WP_229343789.1">
    <property type="nucleotide sequence ID" value="NZ_JAJFAT010000002.1"/>
</dbReference>
<gene>
    <name evidence="1" type="ORF">LJ207_02525</name>
</gene>
<evidence type="ECO:0000313" key="2">
    <source>
        <dbReference type="Proteomes" id="UP001199296"/>
    </source>
</evidence>
<sequence length="290" mass="33145">MKRFLIFITVIFIIFLTSPIVMAQLVEVSSLNYYTARRIDVSELRFYGNPTPNLFDYNSVIIGEVRNNSTEYMTKVQIKLEIYDGEDLIAEKTVSPLSYPLVPGQTTPFIFPQLSDIVPLSGESEEIKGLFALDDTSEDWDSKKDLFLDPRIEIYVDSYEEDEYPPNLKIDLNNENLRLKNIYRSGENRDVVNYDYSIEHLGGNKIGKLYNSGIGVYKGTELIYLASSRNTCDTLVNEDKAASLDYSLSIPKHIEKNASNFRLFATGQLAHEIFFEENQAGETTMIFKLK</sequence>
<protein>
    <submittedName>
        <fullName evidence="1">Uncharacterized protein</fullName>
    </submittedName>
</protein>
<name>A0AAW4WSW1_9FIRM</name>
<dbReference type="Proteomes" id="UP001199296">
    <property type="component" value="Unassembled WGS sequence"/>
</dbReference>
<reference evidence="1 2" key="1">
    <citation type="submission" date="2021-10" db="EMBL/GenBank/DDBJ databases">
        <authorList>
            <person name="Grouzdev D.S."/>
            <person name="Pantiukh K.S."/>
            <person name="Krutkina M.S."/>
        </authorList>
    </citation>
    <scope>NUCLEOTIDE SEQUENCE [LARGE SCALE GENOMIC DNA]</scope>
    <source>
        <strain evidence="1 2">Z-7514</strain>
    </source>
</reference>
<proteinExistence type="predicted"/>
<dbReference type="AlphaFoldDB" id="A0AAW4WSW1"/>
<accession>A0AAW4WSW1</accession>